<dbReference type="Pfam" id="PF07690">
    <property type="entry name" value="MFS_1"/>
    <property type="match status" value="1"/>
</dbReference>
<evidence type="ECO:0000256" key="7">
    <source>
        <dbReference type="SAM" id="Phobius"/>
    </source>
</evidence>
<keyword evidence="5 7" id="KW-0472">Membrane</keyword>
<dbReference type="STRING" id="2656787.A0A370T8N8"/>
<keyword evidence="4 7" id="KW-1133">Transmembrane helix</keyword>
<keyword evidence="10" id="KW-1185">Reference proteome</keyword>
<evidence type="ECO:0000256" key="5">
    <source>
        <dbReference type="ARBA" id="ARBA00023136"/>
    </source>
</evidence>
<feature type="transmembrane region" description="Helical" evidence="7">
    <location>
        <begin position="276"/>
        <end position="294"/>
    </location>
</feature>
<feature type="transmembrane region" description="Helical" evidence="7">
    <location>
        <begin position="383"/>
        <end position="403"/>
    </location>
</feature>
<evidence type="ECO:0000256" key="1">
    <source>
        <dbReference type="ARBA" id="ARBA00004141"/>
    </source>
</evidence>
<feature type="transmembrane region" description="Helical" evidence="7">
    <location>
        <begin position="409"/>
        <end position="434"/>
    </location>
</feature>
<evidence type="ECO:0000256" key="4">
    <source>
        <dbReference type="ARBA" id="ARBA00022989"/>
    </source>
</evidence>
<dbReference type="RefSeq" id="XP_031864545.1">
    <property type="nucleotide sequence ID" value="XM_032019276.1"/>
</dbReference>
<accession>A0A370T8N8</accession>
<comment type="subcellular location">
    <subcellularLocation>
        <location evidence="1">Membrane</location>
        <topology evidence="1">Multi-pass membrane protein</topology>
    </subcellularLocation>
</comment>
<dbReference type="AlphaFoldDB" id="A0A370T8N8"/>
<feature type="domain" description="Major facilitator superfamily (MFS) profile" evidence="8">
    <location>
        <begin position="43"/>
        <end position="518"/>
    </location>
</feature>
<evidence type="ECO:0000256" key="2">
    <source>
        <dbReference type="ARBA" id="ARBA00022448"/>
    </source>
</evidence>
<evidence type="ECO:0000313" key="9">
    <source>
        <dbReference type="EMBL" id="RDL29788.1"/>
    </source>
</evidence>
<dbReference type="Gene3D" id="1.20.1250.20">
    <property type="entry name" value="MFS general substrate transporter like domains"/>
    <property type="match status" value="1"/>
</dbReference>
<dbReference type="PANTHER" id="PTHR42718">
    <property type="entry name" value="MAJOR FACILITATOR SUPERFAMILY MULTIDRUG TRANSPORTER MFSC"/>
    <property type="match status" value="1"/>
</dbReference>
<feature type="transmembrane region" description="Helical" evidence="7">
    <location>
        <begin position="177"/>
        <end position="198"/>
    </location>
</feature>
<dbReference type="InterPro" id="IPR036259">
    <property type="entry name" value="MFS_trans_sf"/>
</dbReference>
<organism evidence="9 10">
    <name type="scientific">Venustampulla echinocandica</name>
    <dbReference type="NCBI Taxonomy" id="2656787"/>
    <lineage>
        <taxon>Eukaryota</taxon>
        <taxon>Fungi</taxon>
        <taxon>Dikarya</taxon>
        <taxon>Ascomycota</taxon>
        <taxon>Pezizomycotina</taxon>
        <taxon>Leotiomycetes</taxon>
        <taxon>Helotiales</taxon>
        <taxon>Pleuroascaceae</taxon>
        <taxon>Venustampulla</taxon>
    </lineage>
</organism>
<evidence type="ECO:0000256" key="3">
    <source>
        <dbReference type="ARBA" id="ARBA00022692"/>
    </source>
</evidence>
<keyword evidence="2" id="KW-0813">Transport</keyword>
<dbReference type="PROSITE" id="PS50850">
    <property type="entry name" value="MFS"/>
    <property type="match status" value="1"/>
</dbReference>
<dbReference type="PANTHER" id="PTHR42718:SF9">
    <property type="entry name" value="MAJOR FACILITATOR SUPERFAMILY MULTIDRUG TRANSPORTER MFSC"/>
    <property type="match status" value="1"/>
</dbReference>
<dbReference type="SUPFAM" id="SSF103473">
    <property type="entry name" value="MFS general substrate transporter"/>
    <property type="match status" value="2"/>
</dbReference>
<feature type="region of interest" description="Disordered" evidence="6">
    <location>
        <begin position="1"/>
        <end position="22"/>
    </location>
</feature>
<feature type="transmembrane region" description="Helical" evidence="7">
    <location>
        <begin position="88"/>
        <end position="105"/>
    </location>
</feature>
<evidence type="ECO:0000259" key="8">
    <source>
        <dbReference type="PROSITE" id="PS50850"/>
    </source>
</evidence>
<dbReference type="Proteomes" id="UP000254866">
    <property type="component" value="Unassembled WGS sequence"/>
</dbReference>
<keyword evidence="3 7" id="KW-0812">Transmembrane</keyword>
<dbReference type="InterPro" id="IPR020846">
    <property type="entry name" value="MFS_dom"/>
</dbReference>
<feature type="transmembrane region" description="Helical" evidence="7">
    <location>
        <begin position="117"/>
        <end position="137"/>
    </location>
</feature>
<reference evidence="9 10" key="1">
    <citation type="journal article" date="2018" name="IMA Fungus">
        <title>IMA Genome-F 9: Draft genome sequence of Annulohypoxylon stygium, Aspergillus mulundensis, Berkeleyomyces basicola (syn. Thielaviopsis basicola), Ceratocystis smalleyi, two Cercospora beticola strains, Coleophoma cylindrospora, Fusarium fracticaudum, Phialophora cf. hyalina, and Morchella septimelata.</title>
        <authorList>
            <person name="Wingfield B.D."/>
            <person name="Bills G.F."/>
            <person name="Dong Y."/>
            <person name="Huang W."/>
            <person name="Nel W.J."/>
            <person name="Swalarsk-Parry B.S."/>
            <person name="Vaghefi N."/>
            <person name="Wilken P.M."/>
            <person name="An Z."/>
            <person name="de Beer Z.W."/>
            <person name="De Vos L."/>
            <person name="Chen L."/>
            <person name="Duong T.A."/>
            <person name="Gao Y."/>
            <person name="Hammerbacher A."/>
            <person name="Kikkert J.R."/>
            <person name="Li Y."/>
            <person name="Li H."/>
            <person name="Li K."/>
            <person name="Li Q."/>
            <person name="Liu X."/>
            <person name="Ma X."/>
            <person name="Naidoo K."/>
            <person name="Pethybridge S.J."/>
            <person name="Sun J."/>
            <person name="Steenkamp E.T."/>
            <person name="van der Nest M.A."/>
            <person name="van Wyk S."/>
            <person name="Wingfield M.J."/>
            <person name="Xiong C."/>
            <person name="Yue Q."/>
            <person name="Zhang X."/>
        </authorList>
    </citation>
    <scope>NUCLEOTIDE SEQUENCE [LARGE SCALE GENOMIC DNA]</scope>
    <source>
        <strain evidence="9 10">BP 5553</strain>
    </source>
</reference>
<feature type="transmembrane region" description="Helical" evidence="7">
    <location>
        <begin position="204"/>
        <end position="226"/>
    </location>
</feature>
<comment type="caution">
    <text evidence="9">The sequence shown here is derived from an EMBL/GenBank/DDBJ whole genome shotgun (WGS) entry which is preliminary data.</text>
</comment>
<feature type="transmembrane region" description="Helical" evidence="7">
    <location>
        <begin position="247"/>
        <end position="264"/>
    </location>
</feature>
<dbReference type="GeneID" id="43603502"/>
<feature type="transmembrane region" description="Helical" evidence="7">
    <location>
        <begin position="143"/>
        <end position="165"/>
    </location>
</feature>
<feature type="compositionally biased region" description="Polar residues" evidence="6">
    <location>
        <begin position="1"/>
        <end position="14"/>
    </location>
</feature>
<gene>
    <name evidence="9" type="ORF">BP5553_10653</name>
</gene>
<protein>
    <submittedName>
        <fullName evidence="9">MFS multidrug transporter-like protein</fullName>
    </submittedName>
</protein>
<proteinExistence type="predicted"/>
<feature type="transmembrane region" description="Helical" evidence="7">
    <location>
        <begin position="494"/>
        <end position="514"/>
    </location>
</feature>
<evidence type="ECO:0000313" key="10">
    <source>
        <dbReference type="Proteomes" id="UP000254866"/>
    </source>
</evidence>
<feature type="transmembrane region" description="Helical" evidence="7">
    <location>
        <begin position="358"/>
        <end position="376"/>
    </location>
</feature>
<name>A0A370T8N8_9HELO</name>
<dbReference type="EMBL" id="NPIC01000018">
    <property type="protein sequence ID" value="RDL29788.1"/>
    <property type="molecule type" value="Genomic_DNA"/>
</dbReference>
<dbReference type="GO" id="GO:0016020">
    <property type="term" value="C:membrane"/>
    <property type="evidence" value="ECO:0007669"/>
    <property type="project" value="UniProtKB-SubCell"/>
</dbReference>
<dbReference type="OrthoDB" id="2985014at2759"/>
<dbReference type="InterPro" id="IPR011701">
    <property type="entry name" value="MFS"/>
</dbReference>
<sequence length="540" mass="58280">MSMATSHTTNTSSDIPIEQVPVTSPPGLAAQDKVLVQELAPISTRQSRIGSQADARELGIRQTVSNQAVVILLPQMTRDLKIPPNRQQWIVSTFALTSGSFLLLFGKLGDVYGKRAFFILGCFWVTVTALATAFSPIELVTYVMRALHGLGSAATIPSAIGIIGYTIPPGRVKTYSFAFYSGGAPAGQVLGNLLGGLISEYTSWKVVFFAIAGVSFIVGIIAIFVIPKEPASKAPSDDQPRASGVDWTGAFLFTSGTLLLLIALSQGVSQGWRTPFVIAVLIVSVILLAVFIYWQHYLETKSLREPLMHVSTFKTARFSFAMVIIFFFSGGFTNYLVYSTYFYQDYQLLSPIQTTLRFIPLGIVGMASTVASGYLLSRVRGNFILIFGLVLASLSNLLFAVPIPPSTSYFAYGFLAMCFAAVGADTIYPCIGLFTTQALPRKDQGVAGAMFQTVASMGRAMFLPVTAAVQYSTQNKLTVNGHGETYALLEGLRAAEWLCFALMAVSLLVTILGLRDIGRIGQLKKLGQVQSGSAEIDTEK</sequence>
<dbReference type="Gene3D" id="1.20.1720.10">
    <property type="entry name" value="Multidrug resistance protein D"/>
    <property type="match status" value="1"/>
</dbReference>
<feature type="transmembrane region" description="Helical" evidence="7">
    <location>
        <begin position="315"/>
        <end position="338"/>
    </location>
</feature>
<evidence type="ECO:0000256" key="6">
    <source>
        <dbReference type="SAM" id="MobiDB-lite"/>
    </source>
</evidence>
<dbReference type="GO" id="GO:0022857">
    <property type="term" value="F:transmembrane transporter activity"/>
    <property type="evidence" value="ECO:0007669"/>
    <property type="project" value="InterPro"/>
</dbReference>